<name>A0A8W8LE64_MAGGI</name>
<organism evidence="9 10">
    <name type="scientific">Magallana gigas</name>
    <name type="common">Pacific oyster</name>
    <name type="synonym">Crassostrea gigas</name>
    <dbReference type="NCBI Taxonomy" id="29159"/>
    <lineage>
        <taxon>Eukaryota</taxon>
        <taxon>Metazoa</taxon>
        <taxon>Spiralia</taxon>
        <taxon>Lophotrochozoa</taxon>
        <taxon>Mollusca</taxon>
        <taxon>Bivalvia</taxon>
        <taxon>Autobranchia</taxon>
        <taxon>Pteriomorphia</taxon>
        <taxon>Ostreida</taxon>
        <taxon>Ostreoidea</taxon>
        <taxon>Ostreidae</taxon>
        <taxon>Magallana</taxon>
    </lineage>
</organism>
<evidence type="ECO:0000256" key="2">
    <source>
        <dbReference type="ARBA" id="ARBA00022737"/>
    </source>
</evidence>
<dbReference type="InterPro" id="IPR001179">
    <property type="entry name" value="PPIase_FKBP_dom"/>
</dbReference>
<dbReference type="InterPro" id="IPR052273">
    <property type="entry name" value="PPIase_FKBP"/>
</dbReference>
<feature type="signal peptide" evidence="7">
    <location>
        <begin position="1"/>
        <end position="23"/>
    </location>
</feature>
<evidence type="ECO:0000256" key="4">
    <source>
        <dbReference type="ARBA" id="ARBA00022837"/>
    </source>
</evidence>
<comment type="catalytic activity">
    <reaction evidence="6">
        <text>[protein]-peptidylproline (omega=180) = [protein]-peptidylproline (omega=0)</text>
        <dbReference type="Rhea" id="RHEA:16237"/>
        <dbReference type="Rhea" id="RHEA-COMP:10747"/>
        <dbReference type="Rhea" id="RHEA-COMP:10748"/>
        <dbReference type="ChEBI" id="CHEBI:83833"/>
        <dbReference type="ChEBI" id="CHEBI:83834"/>
        <dbReference type="EC" id="5.2.1.8"/>
    </reaction>
</comment>
<dbReference type="PROSITE" id="PS00018">
    <property type="entry name" value="EF_HAND_1"/>
    <property type="match status" value="1"/>
</dbReference>
<dbReference type="SUPFAM" id="SSF47473">
    <property type="entry name" value="EF-hand"/>
    <property type="match status" value="1"/>
</dbReference>
<evidence type="ECO:0000256" key="1">
    <source>
        <dbReference type="ARBA" id="ARBA00022729"/>
    </source>
</evidence>
<keyword evidence="1 7" id="KW-0732">Signal</keyword>
<keyword evidence="6" id="KW-0697">Rotamase</keyword>
<keyword evidence="6" id="KW-0413">Isomerase</keyword>
<evidence type="ECO:0000256" key="6">
    <source>
        <dbReference type="PROSITE-ProRule" id="PRU00277"/>
    </source>
</evidence>
<keyword evidence="5" id="KW-0325">Glycoprotein</keyword>
<keyword evidence="10" id="KW-1185">Reference proteome</keyword>
<dbReference type="AlphaFoldDB" id="A0A8W8LE64"/>
<feature type="chain" id="PRO_5036474934" description="peptidylprolyl isomerase" evidence="7">
    <location>
        <begin position="24"/>
        <end position="229"/>
    </location>
</feature>
<dbReference type="InterPro" id="IPR046357">
    <property type="entry name" value="PPIase_dom_sf"/>
</dbReference>
<dbReference type="PANTHER" id="PTHR46222:SF3">
    <property type="entry name" value="PEPTIDYLPROLYL ISOMERASE"/>
    <property type="match status" value="1"/>
</dbReference>
<dbReference type="Pfam" id="PF00254">
    <property type="entry name" value="FKBP_C"/>
    <property type="match status" value="1"/>
</dbReference>
<dbReference type="PROSITE" id="PS50059">
    <property type="entry name" value="FKBP_PPIASE"/>
    <property type="match status" value="1"/>
</dbReference>
<protein>
    <recommendedName>
        <fullName evidence="6">peptidylprolyl isomerase</fullName>
        <ecNumber evidence="6">5.2.1.8</ecNumber>
    </recommendedName>
</protein>
<proteinExistence type="predicted"/>
<dbReference type="EC" id="5.2.1.8" evidence="6"/>
<feature type="domain" description="PPIase FKBP-type" evidence="8">
    <location>
        <begin position="48"/>
        <end position="135"/>
    </location>
</feature>
<sequence length="229" mass="26001">MTKSQGMLHLVLVLLLQSSAVFCNDQEDISYKIINPPHSGCEQEVKDGDNIQVNFIGTLKDGTEFVNTYADDLPYYFVVGSKKVPKGLSQGTLGMCPGEIREVNIPSHLGFGDEEKENIPRGSWLVYEIELIDFLEIKIDVFDTLDVDKNEQLNIEEVEQYFSLPEVSDVFGDVASSESSLSFLTQTLMNLGDENGDDLISREEFYILQDFKNQQQKEKESMMEFREDL</sequence>
<evidence type="ECO:0000313" key="9">
    <source>
        <dbReference type="EnsemblMetazoa" id="G27140.1:cds"/>
    </source>
</evidence>
<dbReference type="Proteomes" id="UP000005408">
    <property type="component" value="Unassembled WGS sequence"/>
</dbReference>
<reference evidence="9" key="1">
    <citation type="submission" date="2022-08" db="UniProtKB">
        <authorList>
            <consortium name="EnsemblMetazoa"/>
        </authorList>
    </citation>
    <scope>IDENTIFICATION</scope>
    <source>
        <strain evidence="9">05x7-T-G4-1.051#20</strain>
    </source>
</reference>
<accession>A0A8W8LE64</accession>
<dbReference type="GO" id="GO:0003755">
    <property type="term" value="F:peptidyl-prolyl cis-trans isomerase activity"/>
    <property type="evidence" value="ECO:0007669"/>
    <property type="project" value="UniProtKB-KW"/>
</dbReference>
<dbReference type="InterPro" id="IPR011992">
    <property type="entry name" value="EF-hand-dom_pair"/>
</dbReference>
<dbReference type="Gene3D" id="3.10.50.40">
    <property type="match status" value="1"/>
</dbReference>
<evidence type="ECO:0000259" key="8">
    <source>
        <dbReference type="PROSITE" id="PS50059"/>
    </source>
</evidence>
<dbReference type="PANTHER" id="PTHR46222">
    <property type="entry name" value="PEPTIDYL-PROLYL CIS-TRANS ISOMERASE FKBP7/14"/>
    <property type="match status" value="1"/>
</dbReference>
<dbReference type="InterPro" id="IPR018247">
    <property type="entry name" value="EF_Hand_1_Ca_BS"/>
</dbReference>
<evidence type="ECO:0000313" key="10">
    <source>
        <dbReference type="Proteomes" id="UP000005408"/>
    </source>
</evidence>
<evidence type="ECO:0000256" key="7">
    <source>
        <dbReference type="SAM" id="SignalP"/>
    </source>
</evidence>
<keyword evidence="4" id="KW-0106">Calcium</keyword>
<evidence type="ECO:0000256" key="3">
    <source>
        <dbReference type="ARBA" id="ARBA00022824"/>
    </source>
</evidence>
<dbReference type="Gene3D" id="1.10.238.10">
    <property type="entry name" value="EF-hand"/>
    <property type="match status" value="1"/>
</dbReference>
<dbReference type="SUPFAM" id="SSF54534">
    <property type="entry name" value="FKBP-like"/>
    <property type="match status" value="1"/>
</dbReference>
<keyword evidence="2" id="KW-0677">Repeat</keyword>
<keyword evidence="3" id="KW-0256">Endoplasmic reticulum</keyword>
<dbReference type="EnsemblMetazoa" id="G27140.1">
    <property type="protein sequence ID" value="G27140.1:cds"/>
    <property type="gene ID" value="G27140"/>
</dbReference>
<evidence type="ECO:0000256" key="5">
    <source>
        <dbReference type="ARBA" id="ARBA00023180"/>
    </source>
</evidence>